<name>A0ACC0ZIS7_9ROSI</name>
<protein>
    <submittedName>
        <fullName evidence="1">Uncharacterized protein</fullName>
    </submittedName>
</protein>
<sequence>MGPTQIKCTHAMPEITTVTFSVGQLIPTWILRWDKHTSFADGAGAILITGGDQADTSYSS</sequence>
<accession>A0ACC0ZIS7</accession>
<organism evidence="1 2">
    <name type="scientific">Pistacia integerrima</name>
    <dbReference type="NCBI Taxonomy" id="434235"/>
    <lineage>
        <taxon>Eukaryota</taxon>
        <taxon>Viridiplantae</taxon>
        <taxon>Streptophyta</taxon>
        <taxon>Embryophyta</taxon>
        <taxon>Tracheophyta</taxon>
        <taxon>Spermatophyta</taxon>
        <taxon>Magnoliopsida</taxon>
        <taxon>eudicotyledons</taxon>
        <taxon>Gunneridae</taxon>
        <taxon>Pentapetalae</taxon>
        <taxon>rosids</taxon>
        <taxon>malvids</taxon>
        <taxon>Sapindales</taxon>
        <taxon>Anacardiaceae</taxon>
        <taxon>Pistacia</taxon>
    </lineage>
</organism>
<dbReference type="EMBL" id="CM047736">
    <property type="protein sequence ID" value="KAJ0052137.1"/>
    <property type="molecule type" value="Genomic_DNA"/>
</dbReference>
<reference evidence="2" key="1">
    <citation type="journal article" date="2023" name="G3 (Bethesda)">
        <title>Genome assembly and association tests identify interacting loci associated with vigor, precocity, and sex in interspecific pistachio rootstocks.</title>
        <authorList>
            <person name="Palmer W."/>
            <person name="Jacygrad E."/>
            <person name="Sagayaradj S."/>
            <person name="Cavanaugh K."/>
            <person name="Han R."/>
            <person name="Bertier L."/>
            <person name="Beede B."/>
            <person name="Kafkas S."/>
            <person name="Golino D."/>
            <person name="Preece J."/>
            <person name="Michelmore R."/>
        </authorList>
    </citation>
    <scope>NUCLEOTIDE SEQUENCE [LARGE SCALE GENOMIC DNA]</scope>
</reference>
<evidence type="ECO:0000313" key="1">
    <source>
        <dbReference type="EMBL" id="KAJ0052137.1"/>
    </source>
</evidence>
<proteinExistence type="predicted"/>
<keyword evidence="2" id="KW-1185">Reference proteome</keyword>
<evidence type="ECO:0000313" key="2">
    <source>
        <dbReference type="Proteomes" id="UP001163603"/>
    </source>
</evidence>
<gene>
    <name evidence="1" type="ORF">Pint_02501</name>
</gene>
<comment type="caution">
    <text evidence="1">The sequence shown here is derived from an EMBL/GenBank/DDBJ whole genome shotgun (WGS) entry which is preliminary data.</text>
</comment>
<dbReference type="Proteomes" id="UP001163603">
    <property type="component" value="Chromosome 1"/>
</dbReference>